<proteinExistence type="predicted"/>
<dbReference type="Pfam" id="PF06338">
    <property type="entry name" value="ComK"/>
    <property type="match status" value="1"/>
</dbReference>
<sequence length="190" mass="21817">MYGGVYVIEIAEDYLVNEKTVLITGEYDQYGNLFSKVLEGNKIIYVKMPPIQLINLSLVRLGSSFIGARHSSKALLSGIRMHPITVNTSLGIWLFPSKSFGKSNCVWFSLMHVRGTKKNGLKKTIVQLSYGHTYEINMKEASFNQKRKKAEELREIVIKHTKNPLTLYVEREKGIRVVEEEETVYWLDQD</sequence>
<dbReference type="AlphaFoldDB" id="A0A417YY78"/>
<gene>
    <name evidence="1" type="ORF">D1B31_03565</name>
</gene>
<dbReference type="InterPro" id="IPR010461">
    <property type="entry name" value="ComK"/>
</dbReference>
<evidence type="ECO:0000313" key="2">
    <source>
        <dbReference type="Proteomes" id="UP000284416"/>
    </source>
</evidence>
<organism evidence="1 2">
    <name type="scientific">Neobacillus notoginsengisoli</name>
    <dbReference type="NCBI Taxonomy" id="1578198"/>
    <lineage>
        <taxon>Bacteria</taxon>
        <taxon>Bacillati</taxon>
        <taxon>Bacillota</taxon>
        <taxon>Bacilli</taxon>
        <taxon>Bacillales</taxon>
        <taxon>Bacillaceae</taxon>
        <taxon>Neobacillus</taxon>
    </lineage>
</organism>
<evidence type="ECO:0008006" key="3">
    <source>
        <dbReference type="Google" id="ProtNLM"/>
    </source>
</evidence>
<keyword evidence="2" id="KW-1185">Reference proteome</keyword>
<reference evidence="1 2" key="1">
    <citation type="journal article" date="2017" name="Int. J. Syst. Evol. Microbiol.">
        <title>Bacillus notoginsengisoli sp. nov., a novel bacterium isolated from the rhizosphere of Panax notoginseng.</title>
        <authorList>
            <person name="Zhang M.Y."/>
            <person name="Cheng J."/>
            <person name="Cai Y."/>
            <person name="Zhang T.Y."/>
            <person name="Wu Y.Y."/>
            <person name="Manikprabhu D."/>
            <person name="Li W.J."/>
            <person name="Zhang Y.X."/>
        </authorList>
    </citation>
    <scope>NUCLEOTIDE SEQUENCE [LARGE SCALE GENOMIC DNA]</scope>
    <source>
        <strain evidence="1 2">JCM 30743</strain>
    </source>
</reference>
<dbReference type="Proteomes" id="UP000284416">
    <property type="component" value="Unassembled WGS sequence"/>
</dbReference>
<dbReference type="EMBL" id="QWEG01000002">
    <property type="protein sequence ID" value="RHW42681.1"/>
    <property type="molecule type" value="Genomic_DNA"/>
</dbReference>
<name>A0A417YY78_9BACI</name>
<accession>A0A417YY78</accession>
<protein>
    <recommendedName>
        <fullName evidence="3">Competence protein</fullName>
    </recommendedName>
</protein>
<evidence type="ECO:0000313" key="1">
    <source>
        <dbReference type="EMBL" id="RHW42681.1"/>
    </source>
</evidence>
<dbReference type="GO" id="GO:0030420">
    <property type="term" value="P:establishment of competence for transformation"/>
    <property type="evidence" value="ECO:0007669"/>
    <property type="project" value="InterPro"/>
</dbReference>
<comment type="caution">
    <text evidence="1">The sequence shown here is derived from an EMBL/GenBank/DDBJ whole genome shotgun (WGS) entry which is preliminary data.</text>
</comment>